<protein>
    <submittedName>
        <fullName evidence="2">Uncharacterized protein</fullName>
    </submittedName>
</protein>
<dbReference type="InterPro" id="IPR031770">
    <property type="entry name" value="Abf-1/2"/>
</dbReference>
<keyword evidence="3" id="KW-1185">Reference proteome</keyword>
<sequence length="83" mass="9054">MNRPLLCLFVAFTFDVVRSRVFETTCATAYNPISAKAAEISCCLKKNCGFSRCLKRGGQMTCVCARCAKGPNAQTLIKIARGK</sequence>
<evidence type="ECO:0000313" key="3">
    <source>
        <dbReference type="Proteomes" id="UP001331761"/>
    </source>
</evidence>
<keyword evidence="1" id="KW-0732">Signal</keyword>
<dbReference type="Proteomes" id="UP001331761">
    <property type="component" value="Unassembled WGS sequence"/>
</dbReference>
<reference evidence="2 3" key="1">
    <citation type="submission" date="2019-10" db="EMBL/GenBank/DDBJ databases">
        <title>Assembly and Annotation for the nematode Trichostrongylus colubriformis.</title>
        <authorList>
            <person name="Martin J."/>
        </authorList>
    </citation>
    <scope>NUCLEOTIDE SEQUENCE [LARGE SCALE GENOMIC DNA]</scope>
    <source>
        <strain evidence="2">G859</strain>
        <tissue evidence="2">Whole worm</tissue>
    </source>
</reference>
<proteinExistence type="predicted"/>
<dbReference type="EMBL" id="WIXE01001215">
    <property type="protein sequence ID" value="KAK5985890.1"/>
    <property type="molecule type" value="Genomic_DNA"/>
</dbReference>
<name>A0AAN8FWW5_TRICO</name>
<evidence type="ECO:0000313" key="2">
    <source>
        <dbReference type="EMBL" id="KAK5985890.1"/>
    </source>
</evidence>
<gene>
    <name evidence="2" type="ORF">GCK32_013926</name>
</gene>
<organism evidence="2 3">
    <name type="scientific">Trichostrongylus colubriformis</name>
    <name type="common">Black scour worm</name>
    <dbReference type="NCBI Taxonomy" id="6319"/>
    <lineage>
        <taxon>Eukaryota</taxon>
        <taxon>Metazoa</taxon>
        <taxon>Ecdysozoa</taxon>
        <taxon>Nematoda</taxon>
        <taxon>Chromadorea</taxon>
        <taxon>Rhabditida</taxon>
        <taxon>Rhabditina</taxon>
        <taxon>Rhabditomorpha</taxon>
        <taxon>Strongyloidea</taxon>
        <taxon>Trichostrongylidae</taxon>
        <taxon>Trichostrongylus</taxon>
    </lineage>
</organism>
<evidence type="ECO:0000256" key="1">
    <source>
        <dbReference type="SAM" id="SignalP"/>
    </source>
</evidence>
<comment type="caution">
    <text evidence="2">The sequence shown here is derived from an EMBL/GenBank/DDBJ whole genome shotgun (WGS) entry which is preliminary data.</text>
</comment>
<dbReference type="Gene3D" id="3.30.30.110">
    <property type="entry name" value="Antibacterial factor-related peptide"/>
    <property type="match status" value="1"/>
</dbReference>
<feature type="signal peptide" evidence="1">
    <location>
        <begin position="1"/>
        <end position="19"/>
    </location>
</feature>
<dbReference type="Pfam" id="PF16839">
    <property type="entry name" value="Antimicrobial25"/>
    <property type="match status" value="1"/>
</dbReference>
<dbReference type="GO" id="GO:0098542">
    <property type="term" value="P:defense response to other organism"/>
    <property type="evidence" value="ECO:0007669"/>
    <property type="project" value="InterPro"/>
</dbReference>
<dbReference type="InterPro" id="IPR038204">
    <property type="entry name" value="Abf-1/2_sf"/>
</dbReference>
<accession>A0AAN8FWW5</accession>
<dbReference type="AlphaFoldDB" id="A0AAN8FWW5"/>
<feature type="chain" id="PRO_5042910168" evidence="1">
    <location>
        <begin position="20"/>
        <end position="83"/>
    </location>
</feature>